<sequence length="183" mass="20508">MSTNPYESPKVPTALQSTPNEDRVTALRSVRIALLILLVPAVYNFICFNFPSYANRIELPIHSVYLTINSIGIVLIVSAIWFFGLTILEFVAGGLHAILARKSILDDWKATLYIIVRRTPLFAVPGAALWAIWVAAFYQLQLGFYIASVPIGVAAHLLAACLYVPLFYRWYKMERAAARQMTT</sequence>
<feature type="transmembrane region" description="Helical" evidence="1">
    <location>
        <begin position="120"/>
        <end position="138"/>
    </location>
</feature>
<evidence type="ECO:0000313" key="3">
    <source>
        <dbReference type="Proteomes" id="UP000315010"/>
    </source>
</evidence>
<dbReference type="Proteomes" id="UP000315010">
    <property type="component" value="Unassembled WGS sequence"/>
</dbReference>
<name>A0A5C5YVW7_9BACT</name>
<accession>A0A5C5YVW7</accession>
<keyword evidence="3" id="KW-1185">Reference proteome</keyword>
<feature type="transmembrane region" description="Helical" evidence="1">
    <location>
        <begin position="144"/>
        <end position="171"/>
    </location>
</feature>
<evidence type="ECO:0000256" key="1">
    <source>
        <dbReference type="SAM" id="Phobius"/>
    </source>
</evidence>
<comment type="caution">
    <text evidence="2">The sequence shown here is derived from an EMBL/GenBank/DDBJ whole genome shotgun (WGS) entry which is preliminary data.</text>
</comment>
<protein>
    <submittedName>
        <fullName evidence="2">Uncharacterized protein</fullName>
    </submittedName>
</protein>
<gene>
    <name evidence="2" type="ORF">CA13_00630</name>
</gene>
<proteinExistence type="predicted"/>
<feature type="transmembrane region" description="Helical" evidence="1">
    <location>
        <begin position="32"/>
        <end position="51"/>
    </location>
</feature>
<keyword evidence="1" id="KW-0472">Membrane</keyword>
<feature type="transmembrane region" description="Helical" evidence="1">
    <location>
        <begin position="71"/>
        <end position="99"/>
    </location>
</feature>
<dbReference type="OrthoDB" id="290511at2"/>
<dbReference type="AlphaFoldDB" id="A0A5C5YVW7"/>
<dbReference type="RefSeq" id="WP_146393705.1">
    <property type="nucleotide sequence ID" value="NZ_SJPJ01000001.1"/>
</dbReference>
<evidence type="ECO:0000313" key="2">
    <source>
        <dbReference type="EMBL" id="TWT78667.1"/>
    </source>
</evidence>
<keyword evidence="1" id="KW-1133">Transmembrane helix</keyword>
<dbReference type="EMBL" id="SJPJ01000001">
    <property type="protein sequence ID" value="TWT78667.1"/>
    <property type="molecule type" value="Genomic_DNA"/>
</dbReference>
<reference evidence="2 3" key="1">
    <citation type="submission" date="2019-02" db="EMBL/GenBank/DDBJ databases">
        <title>Deep-cultivation of Planctomycetes and their phenomic and genomic characterization uncovers novel biology.</title>
        <authorList>
            <person name="Wiegand S."/>
            <person name="Jogler M."/>
            <person name="Boedeker C."/>
            <person name="Pinto D."/>
            <person name="Vollmers J."/>
            <person name="Rivas-Marin E."/>
            <person name="Kohn T."/>
            <person name="Peeters S.H."/>
            <person name="Heuer A."/>
            <person name="Rast P."/>
            <person name="Oberbeckmann S."/>
            <person name="Bunk B."/>
            <person name="Jeske O."/>
            <person name="Meyerdierks A."/>
            <person name="Storesund J.E."/>
            <person name="Kallscheuer N."/>
            <person name="Luecker S."/>
            <person name="Lage O.M."/>
            <person name="Pohl T."/>
            <person name="Merkel B.J."/>
            <person name="Hornburger P."/>
            <person name="Mueller R.-W."/>
            <person name="Bruemmer F."/>
            <person name="Labrenz M."/>
            <person name="Spormann A.M."/>
            <person name="Op Den Camp H."/>
            <person name="Overmann J."/>
            <person name="Amann R."/>
            <person name="Jetten M.S.M."/>
            <person name="Mascher T."/>
            <person name="Medema M.H."/>
            <person name="Devos D.P."/>
            <person name="Kaster A.-K."/>
            <person name="Ovreas L."/>
            <person name="Rohde M."/>
            <person name="Galperin M.Y."/>
            <person name="Jogler C."/>
        </authorList>
    </citation>
    <scope>NUCLEOTIDE SEQUENCE [LARGE SCALE GENOMIC DNA]</scope>
    <source>
        <strain evidence="2 3">CA13</strain>
    </source>
</reference>
<keyword evidence="1" id="KW-0812">Transmembrane</keyword>
<organism evidence="2 3">
    <name type="scientific">Novipirellula herctigrandis</name>
    <dbReference type="NCBI Taxonomy" id="2527986"/>
    <lineage>
        <taxon>Bacteria</taxon>
        <taxon>Pseudomonadati</taxon>
        <taxon>Planctomycetota</taxon>
        <taxon>Planctomycetia</taxon>
        <taxon>Pirellulales</taxon>
        <taxon>Pirellulaceae</taxon>
        <taxon>Novipirellula</taxon>
    </lineage>
</organism>